<dbReference type="EMBL" id="GBRH01280087">
    <property type="protein sequence ID" value="JAD17808.1"/>
    <property type="molecule type" value="Transcribed_RNA"/>
</dbReference>
<dbReference type="AlphaFoldDB" id="A0A0A8XYG2"/>
<organism evidence="1">
    <name type="scientific">Arundo donax</name>
    <name type="common">Giant reed</name>
    <name type="synonym">Donax arundinaceus</name>
    <dbReference type="NCBI Taxonomy" id="35708"/>
    <lineage>
        <taxon>Eukaryota</taxon>
        <taxon>Viridiplantae</taxon>
        <taxon>Streptophyta</taxon>
        <taxon>Embryophyta</taxon>
        <taxon>Tracheophyta</taxon>
        <taxon>Spermatophyta</taxon>
        <taxon>Magnoliopsida</taxon>
        <taxon>Liliopsida</taxon>
        <taxon>Poales</taxon>
        <taxon>Poaceae</taxon>
        <taxon>PACMAD clade</taxon>
        <taxon>Arundinoideae</taxon>
        <taxon>Arundineae</taxon>
        <taxon>Arundo</taxon>
    </lineage>
</organism>
<sequence>MSWHLVAKLKAHFSNTAFSTKNTQKWKISMGDPYFCQKSLFSFY</sequence>
<protein>
    <submittedName>
        <fullName evidence="1">Uncharacterized protein</fullName>
    </submittedName>
</protein>
<reference evidence="1" key="2">
    <citation type="journal article" date="2015" name="Data Brief">
        <title>Shoot transcriptome of the giant reed, Arundo donax.</title>
        <authorList>
            <person name="Barrero R.A."/>
            <person name="Guerrero F.D."/>
            <person name="Moolhuijzen P."/>
            <person name="Goolsby J.A."/>
            <person name="Tidwell J."/>
            <person name="Bellgard S.E."/>
            <person name="Bellgard M.I."/>
        </authorList>
    </citation>
    <scope>NUCLEOTIDE SEQUENCE</scope>
    <source>
        <tissue evidence="1">Shoot tissue taken approximately 20 cm above the soil surface</tissue>
    </source>
</reference>
<proteinExistence type="predicted"/>
<reference evidence="1" key="1">
    <citation type="submission" date="2014-09" db="EMBL/GenBank/DDBJ databases">
        <authorList>
            <person name="Magalhaes I.L.F."/>
            <person name="Oliveira U."/>
            <person name="Santos F.R."/>
            <person name="Vidigal T.H.D.A."/>
            <person name="Brescovit A.D."/>
            <person name="Santos A.J."/>
        </authorList>
    </citation>
    <scope>NUCLEOTIDE SEQUENCE</scope>
    <source>
        <tissue evidence="1">Shoot tissue taken approximately 20 cm above the soil surface</tissue>
    </source>
</reference>
<evidence type="ECO:0000313" key="1">
    <source>
        <dbReference type="EMBL" id="JAD17808.1"/>
    </source>
</evidence>
<name>A0A0A8XYG2_ARUDO</name>
<accession>A0A0A8XYG2</accession>